<organism evidence="2 3">
    <name type="scientific">Penaeus vannamei</name>
    <name type="common">Whiteleg shrimp</name>
    <name type="synonym">Litopenaeus vannamei</name>
    <dbReference type="NCBI Taxonomy" id="6689"/>
    <lineage>
        <taxon>Eukaryota</taxon>
        <taxon>Metazoa</taxon>
        <taxon>Ecdysozoa</taxon>
        <taxon>Arthropoda</taxon>
        <taxon>Crustacea</taxon>
        <taxon>Multicrustacea</taxon>
        <taxon>Malacostraca</taxon>
        <taxon>Eumalacostraca</taxon>
        <taxon>Eucarida</taxon>
        <taxon>Decapoda</taxon>
        <taxon>Dendrobranchiata</taxon>
        <taxon>Penaeoidea</taxon>
        <taxon>Penaeidae</taxon>
        <taxon>Penaeus</taxon>
    </lineage>
</organism>
<feature type="compositionally biased region" description="Basic and acidic residues" evidence="1">
    <location>
        <begin position="205"/>
        <end position="218"/>
    </location>
</feature>
<feature type="region of interest" description="Disordered" evidence="1">
    <location>
        <begin position="311"/>
        <end position="343"/>
    </location>
</feature>
<sequence length="497" mass="54269">MPVQRVGEICRPRRRFVLERLLQNVRRLLECNLKTQRPLSSPAPLAPSPPMSSSVDNSPPLLPFPLLVPSPLHLLPSSSLPSSLSPSPPYLPPPFPLPLLPTPLLPLLPSLPPLFQLRATGPARNIMCPEEKSGHRPMAARAENSYAAGDARREKGRGQAGNEHASACEARERQKGKLAYFHGSLTMGTGPILRKWTEAQSQGNPRDKKERRRGDVRRTPRTIASEGDFLRLPETLGGSRRRRRLSSRGTPPPPSHRWLSLPSFSGGMAGLGVCRVFLPLPLASHRSGSRKCAAYISEANFETHFLRRKEAAPAAGSVSAEREWYRNRRPPPPAPASPSQTTLTSPVVAELLPLVMCPGSTAPSPQGSVCPCPSPSSAHTTSTPPYPEVVAVPPSLVPRPAPSRPSVHPTSRAWRVSKHSELRVRDLDSPHLGHHQPSSRPHSASIPQCTSPRQRWQRISPALVSLLRRLPEGECEARRPPAGQHSTATLVTRPTFT</sequence>
<feature type="region of interest" description="Disordered" evidence="1">
    <location>
        <begin position="37"/>
        <end position="57"/>
    </location>
</feature>
<feature type="compositionally biased region" description="Polar residues" evidence="1">
    <location>
        <begin position="436"/>
        <end position="454"/>
    </location>
</feature>
<evidence type="ECO:0000256" key="1">
    <source>
        <dbReference type="SAM" id="MobiDB-lite"/>
    </source>
</evidence>
<feature type="region of interest" description="Disordered" evidence="1">
    <location>
        <begin position="145"/>
        <end position="170"/>
    </location>
</feature>
<feature type="region of interest" description="Disordered" evidence="1">
    <location>
        <begin position="196"/>
        <end position="259"/>
    </location>
</feature>
<keyword evidence="3" id="KW-1185">Reference proteome</keyword>
<reference evidence="2 3" key="1">
    <citation type="submission" date="2018-04" db="EMBL/GenBank/DDBJ databases">
        <authorList>
            <person name="Zhang X."/>
            <person name="Yuan J."/>
            <person name="Li F."/>
            <person name="Xiang J."/>
        </authorList>
    </citation>
    <scope>NUCLEOTIDE SEQUENCE [LARGE SCALE GENOMIC DNA]</scope>
    <source>
        <tissue evidence="2">Muscle</tissue>
    </source>
</reference>
<name>A0A3R7SPW5_PENVA</name>
<evidence type="ECO:0000313" key="2">
    <source>
        <dbReference type="EMBL" id="ROT70140.1"/>
    </source>
</evidence>
<feature type="compositionally biased region" description="Basic and acidic residues" evidence="1">
    <location>
        <begin position="418"/>
        <end position="431"/>
    </location>
</feature>
<accession>A0A3R7SPW5</accession>
<evidence type="ECO:0000313" key="3">
    <source>
        <dbReference type="Proteomes" id="UP000283509"/>
    </source>
</evidence>
<dbReference type="Proteomes" id="UP000283509">
    <property type="component" value="Unassembled WGS sequence"/>
</dbReference>
<gene>
    <name evidence="2" type="ORF">C7M84_011600</name>
</gene>
<protein>
    <submittedName>
        <fullName evidence="2">Uncharacterized protein</fullName>
    </submittedName>
</protein>
<feature type="compositionally biased region" description="Polar residues" evidence="1">
    <location>
        <begin position="484"/>
        <end position="497"/>
    </location>
</feature>
<feature type="region of interest" description="Disordered" evidence="1">
    <location>
        <begin position="475"/>
        <end position="497"/>
    </location>
</feature>
<proteinExistence type="predicted"/>
<feature type="region of interest" description="Disordered" evidence="1">
    <location>
        <begin position="365"/>
        <end position="454"/>
    </location>
</feature>
<dbReference type="AlphaFoldDB" id="A0A3R7SPW5"/>
<comment type="caution">
    <text evidence="2">The sequence shown here is derived from an EMBL/GenBank/DDBJ whole genome shotgun (WGS) entry which is preliminary data.</text>
</comment>
<reference evidence="2 3" key="2">
    <citation type="submission" date="2019-01" db="EMBL/GenBank/DDBJ databases">
        <title>The decoding of complex shrimp genome reveals the adaptation for benthos swimmer, frequently molting mechanism and breeding impact on genome.</title>
        <authorList>
            <person name="Sun Y."/>
            <person name="Gao Y."/>
            <person name="Yu Y."/>
        </authorList>
    </citation>
    <scope>NUCLEOTIDE SEQUENCE [LARGE SCALE GENOMIC DNA]</scope>
    <source>
        <tissue evidence="2">Muscle</tissue>
    </source>
</reference>
<dbReference type="EMBL" id="QCYY01002463">
    <property type="protein sequence ID" value="ROT70140.1"/>
    <property type="molecule type" value="Genomic_DNA"/>
</dbReference>